<evidence type="ECO:0000313" key="6">
    <source>
        <dbReference type="Proteomes" id="UP000203464"/>
    </source>
</evidence>
<dbReference type="CDD" id="cd09822">
    <property type="entry name" value="peroxinectin_like_bacterial"/>
    <property type="match status" value="1"/>
</dbReference>
<evidence type="ECO:0000259" key="4">
    <source>
        <dbReference type="Pfam" id="PF13403"/>
    </source>
</evidence>
<feature type="domain" description="Hedgehog/Intein (Hint)" evidence="4">
    <location>
        <begin position="713"/>
        <end position="850"/>
    </location>
</feature>
<evidence type="ECO:0000256" key="2">
    <source>
        <dbReference type="ARBA" id="ARBA00022525"/>
    </source>
</evidence>
<keyword evidence="3" id="KW-0325">Glycoprotein</keyword>
<keyword evidence="6" id="KW-1185">Reference proteome</keyword>
<dbReference type="InterPro" id="IPR019791">
    <property type="entry name" value="Haem_peroxidase_animal"/>
</dbReference>
<dbReference type="PROSITE" id="PS50817">
    <property type="entry name" value="INTEIN_N_TER"/>
    <property type="match status" value="1"/>
</dbReference>
<dbReference type="InterPro" id="IPR036844">
    <property type="entry name" value="Hint_dom_sf"/>
</dbReference>
<dbReference type="RefSeq" id="WP_093994646.1">
    <property type="nucleotide sequence ID" value="NZ_FXYD01000001.1"/>
</dbReference>
<accession>A0A238JMK6</accession>
<dbReference type="PROSITE" id="PS50292">
    <property type="entry name" value="PEROXIDASE_3"/>
    <property type="match status" value="1"/>
</dbReference>
<dbReference type="GO" id="GO:0020037">
    <property type="term" value="F:heme binding"/>
    <property type="evidence" value="ECO:0007669"/>
    <property type="project" value="InterPro"/>
</dbReference>
<dbReference type="Pfam" id="PF13403">
    <property type="entry name" value="Hint_2"/>
    <property type="match status" value="1"/>
</dbReference>
<dbReference type="InterPro" id="IPR006141">
    <property type="entry name" value="Intein_N"/>
</dbReference>
<dbReference type="InterPro" id="IPR010255">
    <property type="entry name" value="Haem_peroxidase_sf"/>
</dbReference>
<sequence>MANSCPFLANIEAQERLTEARYDDGISETFSGGADLVDVSMVVFDQDGDAPNSAGLSTLFTTFGQFLDHDLVLTPEDHDEGVLDLVGMPHDIARSAVADEIADGETIAPTNVVTWQIDGSQIYGSTEARMDDLRSFEGGKLRMQDDTTSASEMLPDAHEDSFMAGDITSEDPVYLAGDVRANENPNLLSLHTMFAREHNHWAEKLAQEHPDWDDEQLYDAARSIVEFELQQITYNEWLPHLVGDAVGEDTGFDAGVSGEVSVEFSTAAFRFGHTLVSSTIDRVAEDGTDEGSLALMDSYFNHSPVEDGGIEAIIRGQLSETAQELDTEIVDDLNFFLETPAGVSGFSLAAINMARGLDHGLDSYINVRAQLIGDVDPDTLDPTDFSIITSDEDVQDRLAAVYTDVFQVDLWVGGLAEDAITGTQMGPLFTQIIADQFARTRAADETFGDLDPALGEVIIAEVQASTFATIIERNTDVDMVQDDVFIAEDRSLTDAGPIETTWQADIITLAAKTVNGSIYTQGGDDVVSLSGGTMITGDVHTGDGNDTFAMTSGTVVGKLSTGAGDDTVSLSGTADILGDICTNEGEDSVALSDMAHVAGNVRTGEDNDTVTLSDQARIDGTLCTGGGDDEVTIGARTSVDTVNLVYGDDVINLEAGADVGEIHGGKGFDTLKLTGNTRVEYDGNPANGTVFYLDDDGDDTGESVKFHSIESITCFTIGTMIISERGKIAIETLQIGDRVWTLDNGLQPIAWIGQATVPAKGDLAPILIRKGAMDNARDLLVSPQHRMMLDGWRVEMHCGADEVLAPAKALTNDGSIRRVEGGDVTYIHIAFNTHEIVMAEGIPSESFFPGAEALNALDRAARDEILTLFPEWRCPHLRPHAARRVVTTREAKALL</sequence>
<evidence type="ECO:0000256" key="3">
    <source>
        <dbReference type="ARBA" id="ARBA00023180"/>
    </source>
</evidence>
<dbReference type="PANTHER" id="PTHR11475">
    <property type="entry name" value="OXIDASE/PEROXIDASE"/>
    <property type="match status" value="1"/>
</dbReference>
<evidence type="ECO:0000313" key="5">
    <source>
        <dbReference type="EMBL" id="SMX31006.1"/>
    </source>
</evidence>
<dbReference type="GO" id="GO:0004601">
    <property type="term" value="F:peroxidase activity"/>
    <property type="evidence" value="ECO:0007669"/>
    <property type="project" value="UniProtKB-KW"/>
</dbReference>
<name>A0A238JMK6_9RHOB</name>
<dbReference type="Pfam" id="PF03098">
    <property type="entry name" value="An_peroxidase"/>
    <property type="match status" value="2"/>
</dbReference>
<protein>
    <submittedName>
        <fullName evidence="5">Animal heme peroxidase</fullName>
    </submittedName>
</protein>
<gene>
    <name evidence="5" type="ORF">OCA8868_00142</name>
</gene>
<dbReference type="Proteomes" id="UP000203464">
    <property type="component" value="Unassembled WGS sequence"/>
</dbReference>
<dbReference type="GO" id="GO:0016539">
    <property type="term" value="P:intein-mediated protein splicing"/>
    <property type="evidence" value="ECO:0007669"/>
    <property type="project" value="InterPro"/>
</dbReference>
<dbReference type="Gene3D" id="2.170.16.10">
    <property type="entry name" value="Hedgehog/Intein (Hint) domain"/>
    <property type="match status" value="1"/>
</dbReference>
<keyword evidence="2" id="KW-0964">Secreted</keyword>
<dbReference type="OrthoDB" id="9765610at2"/>
<dbReference type="SUPFAM" id="SSF51294">
    <property type="entry name" value="Hedgehog/intein (Hint) domain"/>
    <property type="match status" value="1"/>
</dbReference>
<reference evidence="6" key="1">
    <citation type="submission" date="2017-05" db="EMBL/GenBank/DDBJ databases">
        <authorList>
            <person name="Rodrigo-Torres L."/>
            <person name="Arahal R. D."/>
            <person name="Lucena T."/>
        </authorList>
    </citation>
    <scope>NUCLEOTIDE SEQUENCE [LARGE SCALE GENOMIC DNA]</scope>
    <source>
        <strain evidence="6">CECT 8868</strain>
    </source>
</reference>
<dbReference type="PANTHER" id="PTHR11475:SF4">
    <property type="entry name" value="CHORION PEROXIDASE"/>
    <property type="match status" value="1"/>
</dbReference>
<dbReference type="GO" id="GO:0006979">
    <property type="term" value="P:response to oxidative stress"/>
    <property type="evidence" value="ECO:0007669"/>
    <property type="project" value="InterPro"/>
</dbReference>
<keyword evidence="5" id="KW-0560">Oxidoreductase</keyword>
<proteinExistence type="predicted"/>
<keyword evidence="5" id="KW-0575">Peroxidase</keyword>
<dbReference type="SUPFAM" id="SSF48113">
    <property type="entry name" value="Heme-dependent peroxidases"/>
    <property type="match status" value="1"/>
</dbReference>
<dbReference type="GO" id="GO:0005576">
    <property type="term" value="C:extracellular region"/>
    <property type="evidence" value="ECO:0007669"/>
    <property type="project" value="UniProtKB-SubCell"/>
</dbReference>
<comment type="subcellular location">
    <subcellularLocation>
        <location evidence="1">Secreted</location>
    </subcellularLocation>
</comment>
<dbReference type="PRINTS" id="PR00457">
    <property type="entry name" value="ANPEROXIDASE"/>
</dbReference>
<dbReference type="EMBL" id="FXYD01000001">
    <property type="protein sequence ID" value="SMX31006.1"/>
    <property type="molecule type" value="Genomic_DNA"/>
</dbReference>
<dbReference type="InterPro" id="IPR028992">
    <property type="entry name" value="Hedgehog/Intein_dom"/>
</dbReference>
<dbReference type="InterPro" id="IPR037120">
    <property type="entry name" value="Haem_peroxidase_sf_animal"/>
</dbReference>
<dbReference type="AlphaFoldDB" id="A0A238JMK6"/>
<evidence type="ECO:0000256" key="1">
    <source>
        <dbReference type="ARBA" id="ARBA00004613"/>
    </source>
</evidence>
<organism evidence="5 6">
    <name type="scientific">Octadecabacter ascidiaceicola</name>
    <dbReference type="NCBI Taxonomy" id="1655543"/>
    <lineage>
        <taxon>Bacteria</taxon>
        <taxon>Pseudomonadati</taxon>
        <taxon>Pseudomonadota</taxon>
        <taxon>Alphaproteobacteria</taxon>
        <taxon>Rhodobacterales</taxon>
        <taxon>Roseobacteraceae</taxon>
        <taxon>Octadecabacter</taxon>
    </lineage>
</organism>
<dbReference type="Gene3D" id="1.10.640.10">
    <property type="entry name" value="Haem peroxidase domain superfamily, animal type"/>
    <property type="match status" value="1"/>
</dbReference>